<reference evidence="15" key="1">
    <citation type="submission" date="2023-07" db="EMBL/GenBank/DDBJ databases">
        <title>draft genome sequence of fig (Ficus carica).</title>
        <authorList>
            <person name="Takahashi T."/>
            <person name="Nishimura K."/>
        </authorList>
    </citation>
    <scope>NUCLEOTIDE SEQUENCE</scope>
</reference>
<evidence type="ECO:0000256" key="12">
    <source>
        <dbReference type="SAM" id="MobiDB-lite"/>
    </source>
</evidence>
<dbReference type="GO" id="GO:0005886">
    <property type="term" value="C:plasma membrane"/>
    <property type="evidence" value="ECO:0007669"/>
    <property type="project" value="UniProtKB-SubCell"/>
</dbReference>
<dbReference type="PRINTS" id="PR00019">
    <property type="entry name" value="LEURICHRPT"/>
</dbReference>
<evidence type="ECO:0000256" key="4">
    <source>
        <dbReference type="ARBA" id="ARBA00022614"/>
    </source>
</evidence>
<keyword evidence="11" id="KW-0325">Glycoprotein</keyword>
<evidence type="ECO:0000256" key="8">
    <source>
        <dbReference type="ARBA" id="ARBA00022989"/>
    </source>
</evidence>
<feature type="region of interest" description="Disordered" evidence="12">
    <location>
        <begin position="1644"/>
        <end position="1697"/>
    </location>
</feature>
<dbReference type="EMBL" id="BTGU01000017">
    <property type="protein sequence ID" value="GMN43856.1"/>
    <property type="molecule type" value="Genomic_DNA"/>
</dbReference>
<keyword evidence="3" id="KW-1003">Cell membrane</keyword>
<keyword evidence="5 13" id="KW-0812">Transmembrane</keyword>
<name>A0AA88D5N4_FICCA</name>
<proteinExistence type="inferred from homology"/>
<keyword evidence="10" id="KW-0675">Receptor</keyword>
<keyword evidence="9 13" id="KW-0472">Membrane</keyword>
<dbReference type="InterPro" id="IPR056447">
    <property type="entry name" value="REV3_N"/>
</dbReference>
<dbReference type="InterPro" id="IPR046956">
    <property type="entry name" value="RLP23-like"/>
</dbReference>
<dbReference type="SUPFAM" id="SSF52058">
    <property type="entry name" value="L domain-like"/>
    <property type="match status" value="2"/>
</dbReference>
<dbReference type="SMART" id="SM00365">
    <property type="entry name" value="LRR_SD22"/>
    <property type="match status" value="7"/>
</dbReference>
<accession>A0AA88D5N4</accession>
<evidence type="ECO:0000256" key="2">
    <source>
        <dbReference type="ARBA" id="ARBA00009592"/>
    </source>
</evidence>
<feature type="transmembrane region" description="Helical" evidence="13">
    <location>
        <begin position="974"/>
        <end position="996"/>
    </location>
</feature>
<dbReference type="Pfam" id="PF24065">
    <property type="entry name" value="REV3_N"/>
    <property type="match status" value="1"/>
</dbReference>
<dbReference type="Pfam" id="PF13855">
    <property type="entry name" value="LRR_8"/>
    <property type="match status" value="3"/>
</dbReference>
<evidence type="ECO:0000256" key="10">
    <source>
        <dbReference type="ARBA" id="ARBA00023170"/>
    </source>
</evidence>
<comment type="subcellular location">
    <subcellularLocation>
        <location evidence="1">Cell membrane</location>
        <topology evidence="1">Single-pass type I membrane protein</topology>
    </subcellularLocation>
</comment>
<keyword evidence="8 13" id="KW-1133">Transmembrane helix</keyword>
<dbReference type="SUPFAM" id="SSF53098">
    <property type="entry name" value="Ribonuclease H-like"/>
    <property type="match status" value="1"/>
</dbReference>
<dbReference type="InterPro" id="IPR012337">
    <property type="entry name" value="RNaseH-like_sf"/>
</dbReference>
<dbReference type="PANTHER" id="PTHR48061:SF2">
    <property type="entry name" value="RECEPTOR LIKE PROTEIN 30-LIKE"/>
    <property type="match status" value="1"/>
</dbReference>
<comment type="caution">
    <text evidence="15">The sequence shown here is derived from an EMBL/GenBank/DDBJ whole genome shotgun (WGS) entry which is preliminary data.</text>
</comment>
<sequence>MQRFLRIGTTPGEVPPEIARLTELVSLDLSSYDDFDLPMVVDWTRLVQNLTKLRVLHLDQVTIFSSSVHKSPVNLSSLTSLSLSRCSLHGDFPHYIFNLPKIEAIYMSYFDSDQADLFLPEFQSGSNLKYLDLFPVSGKLPISIGNLKSLILLNLGYCSLSGTIPSSLGNLTRLEELDLSHNSFSGQIPTSLGHLTSLKQLHLSQNRFNGEIPSSLGNLRQLEDLDLSDNSFSGQIPLSLGNLRQLVYLWLQNNAFTGKFPLSLVNLTLLEELDLSSNQLTEVSDPSNALEKLTALTSLDLSNNSISGIIPSSFFRIPTLEDLKLNQNQLTSIDNHNISSSTLYSLDLSFNNLTIQFSIFSGLGHLKVLYLSRNNNVSMPNKGENFTFPKFSVLDLSSSNIRQFPDFLKTQDELFLLDLSNNKIEGKLPKWFWTIWNDSTPFMLYSVSELCLSNNFIIDPILCKIGLLSLDLSKNHLNGSIPQCFGTSSALEILSLQDNNLDGNFSHNMFTEYGCGNFLALDLSNNRLEGKVPQSLIKCQNLILLNLGFNQMSDVFPFWLQNLPNLKVLMLGSNKFQGPIWSPDRSLSFAKLQILDLSFNHFSGALPSGFFKNWTSMIEDGKHKEQFDDAIVKGTSTVIYDIGPVTLANKGKNLTYDEILPLLVGIDLSNNRFHGEIPKSIGNLRSLVVLNLSSNNFGGLIPSSMGQLTELESLDLSKNELSGRIPQELTNLTFLQSLDLSQNQLTGPIPQERQFSTFSNSSFDGNLGLCGPPLSKKCGDDATPTSNRGHGSESDNFGFSWRPVAMGYGCGVLIGVITGYVVISRRPYWLVRTFGRFILSKSVVVRGHFRQFKQPPMADSQPFSVRIVAADYYMAPPIPGLDLSYSSFHGTHTTPFRHSAPSLYLFGGKVNEVPVIRIYGSTPAGQKTCLHVHQVLPYLYVPCADIQSQKEGDAFTHEIALAIEKALKVGMPRCIRLSSSLGLLYLLYTLFVLWMGDIKSLGANVLCMISSSLKDGGVLNKCLQPHEAHIPFILQFLVDYNLYGMGHIHLSKMKFRHPVPDVFSPNKSFSTEQPRKDMDPSTCTPLDSETDRSGSPSFDAHVWISSTVPADWMWYSPGDFDVSPNPEISSVKRQSLCQLEGDATVDEILNQQFKMYTSLSQTRSHLKMVQSLVPIWEEEYERTGTNELEIPADPSKPPPEDVLRTLSLGPEFINQFVELHNEEGSPLCLTPLDKDVRSVQQMTSSKNDMELSDHLKERRVIGSLSSQEEDGAISSTDGDGNVRLSFNDKLPASRMIQTLDKKVADKEALGLLKWLASTQAADDINSDDELLRETILSPLLPASSMEEVLEKANLDYESESQKECQDILDSVDDFVDFKGKERADLPEKNHCLSTSSGKIIPQVDGADDDMFLTPARSTEDCSKTDCKRNFDEACEHQVFLEDTLIEKKVVEDAHSSFNHRHKRKKLLWGSLPFSINEKSKDEREPVSFCTETKGPITASSLSEDTVRQHEHSLIKHAKSDICDGKEAASLVGCSVRDLMRRKRHYRVDPVECCSQGLEEAHLEMKEKEDTNISPRNSEFQVLPIDEPNERPCVSLGFSPLLTASQSMLHEVYDVKATGYDTPMSGEFTLSSRIDGSLVGSTTADGNFTSLERDNSDGSGVATRSGNFISTGPSDMHTRSSLSKPGVPDSAAAISHSENSEESGVLLLKSHPRDNTFAAERLESMNAAASSCFQIAVGHDKLCVKGCTDGQFSRELEHEMSPKKSVGMNRTIDVNALSSGQSQGDVLPLFTTDRQDTDLISLTFCRKPPPTAWINRPSRKAYSYSFISHLPCADKESHDGASG</sequence>
<keyword evidence="16" id="KW-1185">Reference proteome</keyword>
<dbReference type="Pfam" id="PF00560">
    <property type="entry name" value="LRR_1"/>
    <property type="match status" value="7"/>
</dbReference>
<organism evidence="15 16">
    <name type="scientific">Ficus carica</name>
    <name type="common">Common fig</name>
    <dbReference type="NCBI Taxonomy" id="3494"/>
    <lineage>
        <taxon>Eukaryota</taxon>
        <taxon>Viridiplantae</taxon>
        <taxon>Streptophyta</taxon>
        <taxon>Embryophyta</taxon>
        <taxon>Tracheophyta</taxon>
        <taxon>Spermatophyta</taxon>
        <taxon>Magnoliopsida</taxon>
        <taxon>eudicotyledons</taxon>
        <taxon>Gunneridae</taxon>
        <taxon>Pentapetalae</taxon>
        <taxon>rosids</taxon>
        <taxon>fabids</taxon>
        <taxon>Rosales</taxon>
        <taxon>Moraceae</taxon>
        <taxon>Ficeae</taxon>
        <taxon>Ficus</taxon>
    </lineage>
</organism>
<evidence type="ECO:0000256" key="7">
    <source>
        <dbReference type="ARBA" id="ARBA00022737"/>
    </source>
</evidence>
<feature type="transmembrane region" description="Helical" evidence="13">
    <location>
        <begin position="805"/>
        <end position="823"/>
    </location>
</feature>
<dbReference type="Gene3D" id="3.30.342.10">
    <property type="entry name" value="DNA Polymerase, chain B, domain 1"/>
    <property type="match status" value="1"/>
</dbReference>
<evidence type="ECO:0000313" key="16">
    <source>
        <dbReference type="Proteomes" id="UP001187192"/>
    </source>
</evidence>
<evidence type="ECO:0000313" key="15">
    <source>
        <dbReference type="EMBL" id="GMN43856.1"/>
    </source>
</evidence>
<keyword evidence="7" id="KW-0677">Repeat</keyword>
<evidence type="ECO:0000259" key="14">
    <source>
        <dbReference type="Pfam" id="PF24065"/>
    </source>
</evidence>
<feature type="region of interest" description="Disordered" evidence="12">
    <location>
        <begin position="1065"/>
        <end position="1096"/>
    </location>
</feature>
<dbReference type="Proteomes" id="UP001187192">
    <property type="component" value="Unassembled WGS sequence"/>
</dbReference>
<gene>
    <name evidence="15" type="ORF">TIFTF001_013053</name>
</gene>
<dbReference type="InterPro" id="IPR001611">
    <property type="entry name" value="Leu-rich_rpt"/>
</dbReference>
<evidence type="ECO:0000256" key="6">
    <source>
        <dbReference type="ARBA" id="ARBA00022729"/>
    </source>
</evidence>
<dbReference type="PROSITE" id="PS51450">
    <property type="entry name" value="LRR"/>
    <property type="match status" value="2"/>
</dbReference>
<feature type="compositionally biased region" description="Polar residues" evidence="12">
    <location>
        <begin position="1661"/>
        <end position="1682"/>
    </location>
</feature>
<dbReference type="PANTHER" id="PTHR48061">
    <property type="entry name" value="LEUCINE-RICH REPEAT RECEPTOR PROTEIN KINASE EMS1-LIKE-RELATED"/>
    <property type="match status" value="1"/>
</dbReference>
<dbReference type="Gene3D" id="3.80.10.10">
    <property type="entry name" value="Ribonuclease Inhibitor"/>
    <property type="match status" value="4"/>
</dbReference>
<feature type="domain" description="DNA polymerase zeta catalytic subunit N-terminal" evidence="14">
    <location>
        <begin position="863"/>
        <end position="933"/>
    </location>
</feature>
<evidence type="ECO:0000256" key="3">
    <source>
        <dbReference type="ARBA" id="ARBA00022475"/>
    </source>
</evidence>
<dbReference type="FunFam" id="3.80.10.10:FF:000213">
    <property type="entry name" value="Tyrosine-sulfated glycopeptide receptor 1"/>
    <property type="match status" value="1"/>
</dbReference>
<dbReference type="SMART" id="SM00369">
    <property type="entry name" value="LRR_TYP"/>
    <property type="match status" value="12"/>
</dbReference>
<keyword evidence="4" id="KW-0433">Leucine-rich repeat</keyword>
<comment type="similarity">
    <text evidence="2">Belongs to the RLP family.</text>
</comment>
<dbReference type="InterPro" id="IPR003591">
    <property type="entry name" value="Leu-rich_rpt_typical-subtyp"/>
</dbReference>
<dbReference type="FunFam" id="3.80.10.10:FF:000095">
    <property type="entry name" value="LRR receptor-like serine/threonine-protein kinase GSO1"/>
    <property type="match status" value="1"/>
</dbReference>
<evidence type="ECO:0000256" key="13">
    <source>
        <dbReference type="SAM" id="Phobius"/>
    </source>
</evidence>
<evidence type="ECO:0000256" key="9">
    <source>
        <dbReference type="ARBA" id="ARBA00023136"/>
    </source>
</evidence>
<evidence type="ECO:0000256" key="5">
    <source>
        <dbReference type="ARBA" id="ARBA00022692"/>
    </source>
</evidence>
<evidence type="ECO:0000256" key="1">
    <source>
        <dbReference type="ARBA" id="ARBA00004251"/>
    </source>
</evidence>
<evidence type="ECO:0000256" key="11">
    <source>
        <dbReference type="ARBA" id="ARBA00023180"/>
    </source>
</evidence>
<dbReference type="InterPro" id="IPR032675">
    <property type="entry name" value="LRR_dom_sf"/>
</dbReference>
<protein>
    <recommendedName>
        <fullName evidence="14">DNA polymerase zeta catalytic subunit N-terminal domain-containing protein</fullName>
    </recommendedName>
</protein>
<keyword evidence="6" id="KW-0732">Signal</keyword>